<reference evidence="3" key="1">
    <citation type="submission" date="2012-04" db="EMBL/GenBank/DDBJ databases">
        <title>The Genome Sequence of Loa loa.</title>
        <authorList>
            <consortium name="The Broad Institute Genome Sequencing Platform"/>
            <consortium name="Broad Institute Genome Sequencing Center for Infectious Disease"/>
            <person name="Nutman T.B."/>
            <person name="Fink D.L."/>
            <person name="Russ C."/>
            <person name="Young S."/>
            <person name="Zeng Q."/>
            <person name="Gargeya S."/>
            <person name="Alvarado L."/>
            <person name="Berlin A."/>
            <person name="Chapman S.B."/>
            <person name="Chen Z."/>
            <person name="Freedman E."/>
            <person name="Gellesch M."/>
            <person name="Goldberg J."/>
            <person name="Griggs A."/>
            <person name="Gujja S."/>
            <person name="Heilman E.R."/>
            <person name="Heiman D."/>
            <person name="Howarth C."/>
            <person name="Mehta T."/>
            <person name="Neiman D."/>
            <person name="Pearson M."/>
            <person name="Roberts A."/>
            <person name="Saif S."/>
            <person name="Shea T."/>
            <person name="Shenoy N."/>
            <person name="Sisk P."/>
            <person name="Stolte C."/>
            <person name="Sykes S."/>
            <person name="White J."/>
            <person name="Yandava C."/>
            <person name="Haas B."/>
            <person name="Henn M.R."/>
            <person name="Nusbaum C."/>
            <person name="Birren B."/>
        </authorList>
    </citation>
    <scope>NUCLEOTIDE SEQUENCE [LARGE SCALE GENOMIC DNA]</scope>
</reference>
<proteinExistence type="predicted"/>
<dbReference type="InterPro" id="IPR021869">
    <property type="entry name" value="RNase_Zc3h12_NYN"/>
</dbReference>
<dbReference type="Gene3D" id="3.40.50.11980">
    <property type="match status" value="1"/>
</dbReference>
<dbReference type="PANTHER" id="PTHR12876:SF40">
    <property type="entry name" value="RNASE NYN DOMAIN-CONTAINING PROTEIN"/>
    <property type="match status" value="1"/>
</dbReference>
<evidence type="ECO:0000259" key="2">
    <source>
        <dbReference type="Pfam" id="PF11977"/>
    </source>
</evidence>
<feature type="compositionally biased region" description="Basic and acidic residues" evidence="1">
    <location>
        <begin position="499"/>
        <end position="519"/>
    </location>
</feature>
<dbReference type="InterPro" id="IPR051101">
    <property type="entry name" value="ZC3H12/N4BP1_RNase_Reg"/>
</dbReference>
<evidence type="ECO:0000313" key="4">
    <source>
        <dbReference type="WBParaSite" id="EN70_2292"/>
    </source>
</evidence>
<reference evidence="4" key="2">
    <citation type="submission" date="2016-11" db="UniProtKB">
        <authorList>
            <consortium name="WormBaseParasite"/>
        </authorList>
    </citation>
    <scope>IDENTIFICATION</scope>
</reference>
<feature type="compositionally biased region" description="Basic and acidic residues" evidence="1">
    <location>
        <begin position="476"/>
        <end position="491"/>
    </location>
</feature>
<dbReference type="GO" id="GO:0003729">
    <property type="term" value="F:mRNA binding"/>
    <property type="evidence" value="ECO:0007669"/>
    <property type="project" value="TreeGrafter"/>
</dbReference>
<dbReference type="PANTHER" id="PTHR12876">
    <property type="entry name" value="N4BP1-RELATED"/>
    <property type="match status" value="1"/>
</dbReference>
<dbReference type="GO" id="GO:0036464">
    <property type="term" value="C:cytoplasmic ribonucleoprotein granule"/>
    <property type="evidence" value="ECO:0007669"/>
    <property type="project" value="TreeGrafter"/>
</dbReference>
<dbReference type="Proteomes" id="UP000095285">
    <property type="component" value="Unassembled WGS sequence"/>
</dbReference>
<protein>
    <submittedName>
        <fullName evidence="4">RNase_Zc3h12a domain-containing protein</fullName>
    </submittedName>
</protein>
<accession>A0A1I7VGJ1</accession>
<dbReference type="GO" id="GO:0004521">
    <property type="term" value="F:RNA endonuclease activity"/>
    <property type="evidence" value="ECO:0007669"/>
    <property type="project" value="TreeGrafter"/>
</dbReference>
<dbReference type="STRING" id="7209.A0A1I7VGJ1"/>
<dbReference type="eggNOG" id="KOG3777">
    <property type="taxonomic scope" value="Eukaryota"/>
</dbReference>
<dbReference type="Pfam" id="PF11977">
    <property type="entry name" value="RNase_Zc3h12a"/>
    <property type="match status" value="1"/>
</dbReference>
<feature type="region of interest" description="Disordered" evidence="1">
    <location>
        <begin position="453"/>
        <end position="519"/>
    </location>
</feature>
<feature type="compositionally biased region" description="Polar residues" evidence="1">
    <location>
        <begin position="395"/>
        <end position="405"/>
    </location>
</feature>
<evidence type="ECO:0000313" key="3">
    <source>
        <dbReference type="Proteomes" id="UP000095285"/>
    </source>
</evidence>
<keyword evidence="3" id="KW-1185">Reference proteome</keyword>
<dbReference type="AlphaFoldDB" id="A0A1I7VGJ1"/>
<dbReference type="GO" id="GO:0005634">
    <property type="term" value="C:nucleus"/>
    <property type="evidence" value="ECO:0007669"/>
    <property type="project" value="TreeGrafter"/>
</dbReference>
<organism evidence="3 4">
    <name type="scientific">Loa loa</name>
    <name type="common">Eye worm</name>
    <name type="synonym">Filaria loa</name>
    <dbReference type="NCBI Taxonomy" id="7209"/>
    <lineage>
        <taxon>Eukaryota</taxon>
        <taxon>Metazoa</taxon>
        <taxon>Ecdysozoa</taxon>
        <taxon>Nematoda</taxon>
        <taxon>Chromadorea</taxon>
        <taxon>Rhabditida</taxon>
        <taxon>Spirurina</taxon>
        <taxon>Spiruromorpha</taxon>
        <taxon>Filarioidea</taxon>
        <taxon>Onchocercidae</taxon>
        <taxon>Loa</taxon>
    </lineage>
</organism>
<sequence>MRYVFDQHRLCAVISSVSPKSFSLYSQFTTAFNMRSAEQDRVPKVERVPLSVICTSASDKITERSQNRLLRPIFINGVEVGFAIANKNDSFSYSKGANAVKKLSARGITITLWYFISRGHQAQALLPFCFKSYPDKSNRWDELMALYRMNLIEFTPGIGSDKYVEVNRIMAMRAREYGGCMVARSQMHVIVEQNPMLDRTVEQKLLMPSFNGNDIIFPIDGPLGRNGYTFADTLTCTIADPEWSRCILQQMSLRDQRIWMTNLANIIQNSQWITAAGKVCRHQSQHFVSVPPIHSSLELHPPETNPPENRGFSKLRHRTRRTRFFDDNGHYHRPGYNNSYMDHSSNRRKNWTPKHGFFDANHYFVPSYRRNSRKHDEKKVSYIGRPNSIYRLNVPSHTSANNDTRSGGPISRRKTTAADNRNRLTNVKPIFDRNPNLFGAKDELNKLARIVEETEQEEDEDGSKNDLDEEQEQEEDKEKYEKKEKEEKELLESNASPEQTKEHSMKGKEDASATSNDAERDHQFISSRGDNDVASSVVNAELPLEIAFKNKLIICFSSNDAESVAVRVAGCNNENDLIHFSDSELENDNPLHETEILMITVSQITGFS</sequence>
<evidence type="ECO:0000256" key="1">
    <source>
        <dbReference type="SAM" id="MobiDB-lite"/>
    </source>
</evidence>
<feature type="region of interest" description="Disordered" evidence="1">
    <location>
        <begin position="391"/>
        <end position="437"/>
    </location>
</feature>
<dbReference type="WBParaSite" id="EN70_2292">
    <property type="protein sequence ID" value="EN70_2292"/>
    <property type="gene ID" value="EN70_2292"/>
</dbReference>
<feature type="domain" description="RNase NYN" evidence="2">
    <location>
        <begin position="70"/>
        <end position="229"/>
    </location>
</feature>
<name>A0A1I7VGJ1_LOALO</name>
<feature type="compositionally biased region" description="Acidic residues" evidence="1">
    <location>
        <begin position="453"/>
        <end position="475"/>
    </location>
</feature>